<feature type="compositionally biased region" description="Pro residues" evidence="6">
    <location>
        <begin position="122"/>
        <end position="158"/>
    </location>
</feature>
<evidence type="ECO:0000256" key="5">
    <source>
        <dbReference type="ARBA" id="ARBA00023180"/>
    </source>
</evidence>
<dbReference type="PANTHER" id="PTHR23301">
    <property type="entry name" value="CHITIN BINDING PERITROPHIN-A"/>
    <property type="match status" value="1"/>
</dbReference>
<evidence type="ECO:0000313" key="9">
    <source>
        <dbReference type="Proteomes" id="UP001487740"/>
    </source>
</evidence>
<proteinExistence type="predicted"/>
<dbReference type="SMART" id="SM00494">
    <property type="entry name" value="ChtBD2"/>
    <property type="match status" value="2"/>
</dbReference>
<feature type="domain" description="Chitin-binding type-2" evidence="7">
    <location>
        <begin position="178"/>
        <end position="232"/>
    </location>
</feature>
<name>A0AAW0SMQ6_SCYPA</name>
<dbReference type="PROSITE" id="PS50940">
    <property type="entry name" value="CHIT_BIND_II"/>
    <property type="match status" value="1"/>
</dbReference>
<evidence type="ECO:0000256" key="1">
    <source>
        <dbReference type="ARBA" id="ARBA00022669"/>
    </source>
</evidence>
<gene>
    <name evidence="8" type="ORF">O3P69_009810</name>
</gene>
<dbReference type="GO" id="GO:0008061">
    <property type="term" value="F:chitin binding"/>
    <property type="evidence" value="ECO:0007669"/>
    <property type="project" value="UniProtKB-KW"/>
</dbReference>
<evidence type="ECO:0000256" key="4">
    <source>
        <dbReference type="ARBA" id="ARBA00023157"/>
    </source>
</evidence>
<reference evidence="8 9" key="1">
    <citation type="submission" date="2023-03" db="EMBL/GenBank/DDBJ databases">
        <title>High-quality genome of Scylla paramamosain provides insights in environmental adaptation.</title>
        <authorList>
            <person name="Zhang L."/>
        </authorList>
    </citation>
    <scope>NUCLEOTIDE SEQUENCE [LARGE SCALE GENOMIC DNA]</scope>
    <source>
        <strain evidence="8">LZ_2023a</strain>
        <tissue evidence="8">Muscle</tissue>
    </source>
</reference>
<keyword evidence="1" id="KW-0147">Chitin-binding</keyword>
<dbReference type="InterPro" id="IPR051940">
    <property type="entry name" value="Chitin_bind-dev_reg"/>
</dbReference>
<dbReference type="EMBL" id="JARAKH010000048">
    <property type="protein sequence ID" value="KAK8376418.1"/>
    <property type="molecule type" value="Genomic_DNA"/>
</dbReference>
<dbReference type="PRINTS" id="PR01217">
    <property type="entry name" value="PRICHEXTENSN"/>
</dbReference>
<evidence type="ECO:0000256" key="6">
    <source>
        <dbReference type="SAM" id="MobiDB-lite"/>
    </source>
</evidence>
<keyword evidence="9" id="KW-1185">Reference proteome</keyword>
<organism evidence="8 9">
    <name type="scientific">Scylla paramamosain</name>
    <name type="common">Mud crab</name>
    <dbReference type="NCBI Taxonomy" id="85552"/>
    <lineage>
        <taxon>Eukaryota</taxon>
        <taxon>Metazoa</taxon>
        <taxon>Ecdysozoa</taxon>
        <taxon>Arthropoda</taxon>
        <taxon>Crustacea</taxon>
        <taxon>Multicrustacea</taxon>
        <taxon>Malacostraca</taxon>
        <taxon>Eumalacostraca</taxon>
        <taxon>Eucarida</taxon>
        <taxon>Decapoda</taxon>
        <taxon>Pleocyemata</taxon>
        <taxon>Brachyura</taxon>
        <taxon>Eubrachyura</taxon>
        <taxon>Portunoidea</taxon>
        <taxon>Portunidae</taxon>
        <taxon>Portuninae</taxon>
        <taxon>Scylla</taxon>
    </lineage>
</organism>
<keyword evidence="4" id="KW-1015">Disulfide bond</keyword>
<dbReference type="SUPFAM" id="SSF57625">
    <property type="entry name" value="Invertebrate chitin-binding proteins"/>
    <property type="match status" value="2"/>
</dbReference>
<evidence type="ECO:0000256" key="3">
    <source>
        <dbReference type="ARBA" id="ARBA00022737"/>
    </source>
</evidence>
<dbReference type="Pfam" id="PF01607">
    <property type="entry name" value="CBM_14"/>
    <property type="match status" value="1"/>
</dbReference>
<sequence length="308" mass="33234">MLWSLAAHDIAFTRRIYSCRQEATVKMARESSLVAVAVVLVMVLPCPGEGFFVHPTNSSRFYRCVDHTGTGRFFVRYIFECAPGFVFNPEPKVQTCMPGAGSVLGSTQPPTTGPSTDAPVPSTNPPVTPPSTDPPVPSVPPTDPPVPSVPPTDPPVTQPPVTDLPVPPTESTAPPTPDDSCKGQYVQHEMYCNVYRRCNDTSKRYMCPQGTAFSEQRQMCRIGAADEELCVGKIVAAVSSQLRTELVDGHILLPDDAVLVPLLTSPLTASHVAPHILTLRTPNVPQPHPYNFPSPGSSFAAIPLFHRS</sequence>
<accession>A0AAW0SMQ6</accession>
<feature type="region of interest" description="Disordered" evidence="6">
    <location>
        <begin position="98"/>
        <end position="182"/>
    </location>
</feature>
<keyword evidence="5" id="KW-0325">Glycoprotein</keyword>
<evidence type="ECO:0000259" key="7">
    <source>
        <dbReference type="PROSITE" id="PS50940"/>
    </source>
</evidence>
<dbReference type="InterPro" id="IPR002557">
    <property type="entry name" value="Chitin-bd_dom"/>
</dbReference>
<keyword evidence="3" id="KW-0677">Repeat</keyword>
<keyword evidence="2" id="KW-0732">Signal</keyword>
<feature type="compositionally biased region" description="Low complexity" evidence="6">
    <location>
        <begin position="105"/>
        <end position="121"/>
    </location>
</feature>
<dbReference type="InterPro" id="IPR036508">
    <property type="entry name" value="Chitin-bd_dom_sf"/>
</dbReference>
<dbReference type="Gene3D" id="2.170.140.10">
    <property type="entry name" value="Chitin binding domain"/>
    <property type="match status" value="1"/>
</dbReference>
<protein>
    <recommendedName>
        <fullName evidence="7">Chitin-binding type-2 domain-containing protein</fullName>
    </recommendedName>
</protein>
<dbReference type="Proteomes" id="UP001487740">
    <property type="component" value="Unassembled WGS sequence"/>
</dbReference>
<dbReference type="AlphaFoldDB" id="A0AAW0SMQ6"/>
<comment type="caution">
    <text evidence="8">The sequence shown here is derived from an EMBL/GenBank/DDBJ whole genome shotgun (WGS) entry which is preliminary data.</text>
</comment>
<evidence type="ECO:0000313" key="8">
    <source>
        <dbReference type="EMBL" id="KAK8376418.1"/>
    </source>
</evidence>
<dbReference type="GO" id="GO:0005576">
    <property type="term" value="C:extracellular region"/>
    <property type="evidence" value="ECO:0007669"/>
    <property type="project" value="InterPro"/>
</dbReference>
<dbReference type="PANTHER" id="PTHR23301:SF0">
    <property type="entry name" value="CHITIN-BINDING TYPE-2 DOMAIN-CONTAINING PROTEIN-RELATED"/>
    <property type="match status" value="1"/>
</dbReference>
<evidence type="ECO:0000256" key="2">
    <source>
        <dbReference type="ARBA" id="ARBA00022729"/>
    </source>
</evidence>